<gene>
    <name evidence="1" type="ORF">B0I32_106254</name>
</gene>
<reference evidence="1 2" key="1">
    <citation type="submission" date="2018-03" db="EMBL/GenBank/DDBJ databases">
        <title>Genomic Encyclopedia of Type Strains, Phase III (KMG-III): the genomes of soil and plant-associated and newly described type strains.</title>
        <authorList>
            <person name="Whitman W."/>
        </authorList>
    </citation>
    <scope>NUCLEOTIDE SEQUENCE [LARGE SCALE GENOMIC DNA]</scope>
    <source>
        <strain evidence="1 2">CGMCC 4.7104</strain>
    </source>
</reference>
<dbReference type="EMBL" id="PVNG01000006">
    <property type="protein sequence ID" value="PRX66118.1"/>
    <property type="molecule type" value="Genomic_DNA"/>
</dbReference>
<accession>A0A2T0N2A3</accession>
<dbReference type="AlphaFoldDB" id="A0A2T0N2A3"/>
<dbReference type="OrthoDB" id="3304698at2"/>
<proteinExistence type="predicted"/>
<dbReference type="Proteomes" id="UP000238312">
    <property type="component" value="Unassembled WGS sequence"/>
</dbReference>
<organism evidence="1 2">
    <name type="scientific">Nonomuraea fuscirosea</name>
    <dbReference type="NCBI Taxonomy" id="1291556"/>
    <lineage>
        <taxon>Bacteria</taxon>
        <taxon>Bacillati</taxon>
        <taxon>Actinomycetota</taxon>
        <taxon>Actinomycetes</taxon>
        <taxon>Streptosporangiales</taxon>
        <taxon>Streptosporangiaceae</taxon>
        <taxon>Nonomuraea</taxon>
    </lineage>
</organism>
<sequence length="735" mass="74694">MATILEDFEDATLNLTITGDWTRAQGNAAFGSWSLRSRTISDLESTQAVVAIPAQATSLTFYYRVSSEADFDKLHVLIDDVEVLTESGDVAWASATYNVTGKSQVTFLYTKDESFPNGSDAAWVDQIEFTVPDTGTPKAGADSGTLTETTNIAPVPEVAKASTDSGHLAEARWASEPQGGTIPPSIRSTSTAASGTATYTINKPDGLALNDIVIGIQAADRGSTAVMTDPTGGTTWQLLDSLDTNNGIIQAIRVWWKRAGSAEPGTYTFKQQGGSDGVCLLVAIKDASLTAAPKLVRSTAGTGLNITTPGITPDSNSDVELRLVAAYALGVAMTFDEPDGLTPLTRVQSRIYTVVAAAARTLESNAATSPADFVASVDEVEWRAGYTLAITPAVTGPPQAAKAASDAASLAESSAVAVLPDGEPMAADDTATLIESAAAMSDATASDMAALVEAPAVDAVPGGADQAVLGETSMLEVGWSGVDQAHVIDTAHVDVQAAGVDSGALAELADVAKTIGPITADSGTLAEAAAVAAQAMAADAGALAEMSMLEVGRQAADQAVLAETAQLGTQTAGVDSGVLAETVNVAKTIGPISADSGTLAEVATVETQLAAADAGALHEAASAAVAKEASDAATLAEQVSIGLAASDAATLAELAAVDAAIAGSDSGTLTDHASLVVPKFATDAAVLAEHAEVLNIGRAIGAVGLIRRGWAARTPRRRWAAGKPRRAWRADSPHT</sequence>
<name>A0A2T0N2A3_9ACTN</name>
<evidence type="ECO:0000313" key="1">
    <source>
        <dbReference type="EMBL" id="PRX66118.1"/>
    </source>
</evidence>
<evidence type="ECO:0000313" key="2">
    <source>
        <dbReference type="Proteomes" id="UP000238312"/>
    </source>
</evidence>
<comment type="caution">
    <text evidence="1">The sequence shown here is derived from an EMBL/GenBank/DDBJ whole genome shotgun (WGS) entry which is preliminary data.</text>
</comment>
<keyword evidence="2" id="KW-1185">Reference proteome</keyword>
<protein>
    <submittedName>
        <fullName evidence="1">Uncharacterized protein</fullName>
    </submittedName>
</protein>
<dbReference type="RefSeq" id="WP_106239697.1">
    <property type="nucleotide sequence ID" value="NZ_PVNG01000006.1"/>
</dbReference>